<feature type="repeat" description="ANK" evidence="3">
    <location>
        <begin position="124"/>
        <end position="156"/>
    </location>
</feature>
<dbReference type="STRING" id="29172.A0A0D8Y4H5"/>
<accession>A0A0D8Y4H5</accession>
<dbReference type="InterPro" id="IPR002110">
    <property type="entry name" value="Ankyrin_rpt"/>
</dbReference>
<dbReference type="Proteomes" id="UP000053766">
    <property type="component" value="Unassembled WGS sequence"/>
</dbReference>
<keyword evidence="1" id="KW-0677">Repeat</keyword>
<evidence type="ECO:0000313" key="4">
    <source>
        <dbReference type="EMBL" id="KJH50904.1"/>
    </source>
</evidence>
<evidence type="ECO:0000256" key="3">
    <source>
        <dbReference type="PROSITE-ProRule" id="PRU00023"/>
    </source>
</evidence>
<dbReference type="SUPFAM" id="SSF48403">
    <property type="entry name" value="Ankyrin repeat"/>
    <property type="match status" value="1"/>
</dbReference>
<dbReference type="PANTHER" id="PTHR24173:SF74">
    <property type="entry name" value="ANKYRIN REPEAT DOMAIN-CONTAINING PROTEIN 16"/>
    <property type="match status" value="1"/>
</dbReference>
<proteinExistence type="predicted"/>
<dbReference type="Pfam" id="PF12796">
    <property type="entry name" value="Ank_2"/>
    <property type="match status" value="1"/>
</dbReference>
<dbReference type="Gene3D" id="1.25.40.20">
    <property type="entry name" value="Ankyrin repeat-containing domain"/>
    <property type="match status" value="1"/>
</dbReference>
<protein>
    <submittedName>
        <fullName evidence="4">Ankyrin repeat protein</fullName>
    </submittedName>
</protein>
<keyword evidence="2 3" id="KW-0040">ANK repeat</keyword>
<name>A0A0D8Y4H5_DICVI</name>
<evidence type="ECO:0000313" key="5">
    <source>
        <dbReference type="Proteomes" id="UP000053766"/>
    </source>
</evidence>
<dbReference type="OrthoDB" id="5856526at2759"/>
<keyword evidence="5" id="KW-1185">Reference proteome</keyword>
<sequence length="192" mass="20865">MLKLLINCGQLDLFERNASGQSPLVFAARMSHPGLECVSILVASIDAIRKRRRDDSLSDHFSDIGKNRKDLLKLLPLYDEADIKYALTDSIGRNVLHYAALYNAPHLVNYFATCGANVNLIDNNGDAPIHLAAKGGNVEALLALLNNNCDVNIKDALDSLDVADRTAYSIANNQGHSVICDLFHSIASTSCV</sequence>
<evidence type="ECO:0000256" key="1">
    <source>
        <dbReference type="ARBA" id="ARBA00022737"/>
    </source>
</evidence>
<dbReference type="PROSITE" id="PS50297">
    <property type="entry name" value="ANK_REP_REGION"/>
    <property type="match status" value="1"/>
</dbReference>
<evidence type="ECO:0000256" key="2">
    <source>
        <dbReference type="ARBA" id="ARBA00023043"/>
    </source>
</evidence>
<dbReference type="PANTHER" id="PTHR24173">
    <property type="entry name" value="ANKYRIN REPEAT CONTAINING"/>
    <property type="match status" value="1"/>
</dbReference>
<dbReference type="SMART" id="SM00248">
    <property type="entry name" value="ANK"/>
    <property type="match status" value="3"/>
</dbReference>
<feature type="repeat" description="ANK" evidence="3">
    <location>
        <begin position="91"/>
        <end position="123"/>
    </location>
</feature>
<dbReference type="EMBL" id="KN716195">
    <property type="protein sequence ID" value="KJH50904.1"/>
    <property type="molecule type" value="Genomic_DNA"/>
</dbReference>
<organism evidence="4 5">
    <name type="scientific">Dictyocaulus viviparus</name>
    <name type="common">Bovine lungworm</name>
    <dbReference type="NCBI Taxonomy" id="29172"/>
    <lineage>
        <taxon>Eukaryota</taxon>
        <taxon>Metazoa</taxon>
        <taxon>Ecdysozoa</taxon>
        <taxon>Nematoda</taxon>
        <taxon>Chromadorea</taxon>
        <taxon>Rhabditida</taxon>
        <taxon>Rhabditina</taxon>
        <taxon>Rhabditomorpha</taxon>
        <taxon>Strongyloidea</taxon>
        <taxon>Metastrongylidae</taxon>
        <taxon>Dictyocaulus</taxon>
    </lineage>
</organism>
<dbReference type="PROSITE" id="PS50088">
    <property type="entry name" value="ANK_REPEAT"/>
    <property type="match status" value="2"/>
</dbReference>
<gene>
    <name evidence="4" type="ORF">DICVIV_02958</name>
</gene>
<dbReference type="InterPro" id="IPR036770">
    <property type="entry name" value="Ankyrin_rpt-contain_sf"/>
</dbReference>
<reference evidence="5" key="2">
    <citation type="journal article" date="2016" name="Sci. Rep.">
        <title>Dictyocaulus viviparus genome, variome and transcriptome elucidate lungworm biology and support future intervention.</title>
        <authorList>
            <person name="McNulty S.N."/>
            <person name="Strube C."/>
            <person name="Rosa B.A."/>
            <person name="Martin J.C."/>
            <person name="Tyagi R."/>
            <person name="Choi Y.J."/>
            <person name="Wang Q."/>
            <person name="Hallsworth Pepin K."/>
            <person name="Zhang X."/>
            <person name="Ozersky P."/>
            <person name="Wilson R.K."/>
            <person name="Sternberg P.W."/>
            <person name="Gasser R.B."/>
            <person name="Mitreva M."/>
        </authorList>
    </citation>
    <scope>NUCLEOTIDE SEQUENCE [LARGE SCALE GENOMIC DNA]</scope>
    <source>
        <strain evidence="5">HannoverDv2000</strain>
    </source>
</reference>
<dbReference type="AlphaFoldDB" id="A0A0D8Y4H5"/>
<reference evidence="4 5" key="1">
    <citation type="submission" date="2013-11" db="EMBL/GenBank/DDBJ databases">
        <title>Draft genome of the bovine lungworm Dictyocaulus viviparus.</title>
        <authorList>
            <person name="Mitreva M."/>
        </authorList>
    </citation>
    <scope>NUCLEOTIDE SEQUENCE [LARGE SCALE GENOMIC DNA]</scope>
    <source>
        <strain evidence="4 5">HannoverDv2000</strain>
    </source>
</reference>